<dbReference type="EMBL" id="CABFNS010000781">
    <property type="protein sequence ID" value="VUC28163.1"/>
    <property type="molecule type" value="Genomic_DNA"/>
</dbReference>
<organism evidence="1 2">
    <name type="scientific">Bionectria ochroleuca</name>
    <name type="common">Gliocladium roseum</name>
    <dbReference type="NCBI Taxonomy" id="29856"/>
    <lineage>
        <taxon>Eukaryota</taxon>
        <taxon>Fungi</taxon>
        <taxon>Dikarya</taxon>
        <taxon>Ascomycota</taxon>
        <taxon>Pezizomycotina</taxon>
        <taxon>Sordariomycetes</taxon>
        <taxon>Hypocreomycetidae</taxon>
        <taxon>Hypocreales</taxon>
        <taxon>Bionectriaceae</taxon>
        <taxon>Clonostachys</taxon>
    </lineage>
</organism>
<evidence type="ECO:0000313" key="1">
    <source>
        <dbReference type="EMBL" id="VUC28163.1"/>
    </source>
</evidence>
<name>A0ABY6UAP7_BIOOC</name>
<comment type="caution">
    <text evidence="1">The sequence shown here is derived from an EMBL/GenBank/DDBJ whole genome shotgun (WGS) entry which is preliminary data.</text>
</comment>
<sequence>MGDNVPPYLEPVMASCWLPAVRVRSLQRLERAIQRSVPIRDMFIDDDGLLCWRGYQGNVVQNQASLIVRLVLARIGEEGGEMNNVSFGVIARRGNERLLLAESQGVHPHQLTIGDDLLPEWPAVVLPPILPPPWLPSVA</sequence>
<reference evidence="1 2" key="1">
    <citation type="submission" date="2019-06" db="EMBL/GenBank/DDBJ databases">
        <authorList>
            <person name="Broberg M."/>
        </authorList>
    </citation>
    <scope>NUCLEOTIDE SEQUENCE [LARGE SCALE GENOMIC DNA]</scope>
</reference>
<dbReference type="Proteomes" id="UP000766486">
    <property type="component" value="Unassembled WGS sequence"/>
</dbReference>
<gene>
    <name evidence="1" type="ORF">CLO192961_LOCUS227158</name>
</gene>
<keyword evidence="2" id="KW-1185">Reference proteome</keyword>
<accession>A0ABY6UAP7</accession>
<evidence type="ECO:0000313" key="2">
    <source>
        <dbReference type="Proteomes" id="UP000766486"/>
    </source>
</evidence>
<protein>
    <submittedName>
        <fullName evidence="1">Uncharacterized protein</fullName>
    </submittedName>
</protein>
<proteinExistence type="predicted"/>